<sequence>MHQDSLRSVVYRSFVTCDDPKGVVECGTFRKSKSSAQKMEHKIKSQKAKKISDASLSFKTEKKEEEMLTKEISEGFHSPSSFQLLEVSRGAQRLNHVIDSWSNGETNQRQSKDVAKDFLKGALDLQDSLMMLGKLQEASQYMAWLKKKRDKSKGVRKEEGGGIERSRSCQFGDRNYQIGFQKPRHSVDGSSRDCYEELREAIRDGLSRQNLLPNTEENRGFVQRNLDSASEMPSTSSSQSSISHTNYYSATDSSSSSKAPEKKTKGPNLIAKLMGLEEIPSNPLKTTLQKQLRNEKISSHQRPMFEIDMPMVRRPRSVDLRKTPQRKTLKEILETQHFTGLLKDNSIKESQSYRDHTSDSHSQQRFADYSSTIVLIKPLRGPFLESEEPFAPMFPEYGVQDSKMMPRKLKVREELPSKTIDRKEGSLKPGKTSEKTNAEEKPVKRLSKEEGAKEEKKVAEKPEEKEAKIKLKAPTKTNSTDLVTQQPKKKEAVNKKVDKNNNAVVTGRKLVEKEIVKPKNGSRSQEQAKVTAMKKESERSKEDDNRIDFTTEKDSNLIRSNNTSVDQFPAEEEADAYELQIGENCNSSQSSLSLSDDIPLASEHQVLGEPKFVEEVNDDNSYIRTESRRLKSGTDLEVLLSSNPAFVSHAQELFDLHVNRPTTLLSSAINDFFVTNETLSMDCANELIERRSLPDAKMVNPLFLNWLRNSRISICLNQLLEEVYDGIEALKNYRKVAGEDLPPDSIYAMLKSDLKCKGVESGIWDFGWKNEVSSDDIEQVVNDIEKLILSGLVEEILT</sequence>
<evidence type="ECO:0000313" key="1">
    <source>
        <dbReference type="EMBL" id="KAJ0091696.1"/>
    </source>
</evidence>
<evidence type="ECO:0000313" key="2">
    <source>
        <dbReference type="Proteomes" id="UP001164250"/>
    </source>
</evidence>
<name>A0ACC1AYH0_9ROSI</name>
<reference evidence="2" key="1">
    <citation type="journal article" date="2023" name="G3 (Bethesda)">
        <title>Genome assembly and association tests identify interacting loci associated with vigor, precocity, and sex in interspecific pistachio rootstocks.</title>
        <authorList>
            <person name="Palmer W."/>
            <person name="Jacygrad E."/>
            <person name="Sagayaradj S."/>
            <person name="Cavanaugh K."/>
            <person name="Han R."/>
            <person name="Bertier L."/>
            <person name="Beede B."/>
            <person name="Kafkas S."/>
            <person name="Golino D."/>
            <person name="Preece J."/>
            <person name="Michelmore R."/>
        </authorList>
    </citation>
    <scope>NUCLEOTIDE SEQUENCE [LARGE SCALE GENOMIC DNA]</scope>
</reference>
<proteinExistence type="predicted"/>
<comment type="caution">
    <text evidence="1">The sequence shown here is derived from an EMBL/GenBank/DDBJ whole genome shotgun (WGS) entry which is preliminary data.</text>
</comment>
<dbReference type="Proteomes" id="UP001164250">
    <property type="component" value="Chromosome 8"/>
</dbReference>
<protein>
    <submittedName>
        <fullName evidence="1">Uncharacterized protein</fullName>
    </submittedName>
</protein>
<gene>
    <name evidence="1" type="ORF">Patl1_13263</name>
</gene>
<organism evidence="1 2">
    <name type="scientific">Pistacia atlantica</name>
    <dbReference type="NCBI Taxonomy" id="434234"/>
    <lineage>
        <taxon>Eukaryota</taxon>
        <taxon>Viridiplantae</taxon>
        <taxon>Streptophyta</taxon>
        <taxon>Embryophyta</taxon>
        <taxon>Tracheophyta</taxon>
        <taxon>Spermatophyta</taxon>
        <taxon>Magnoliopsida</taxon>
        <taxon>eudicotyledons</taxon>
        <taxon>Gunneridae</taxon>
        <taxon>Pentapetalae</taxon>
        <taxon>rosids</taxon>
        <taxon>malvids</taxon>
        <taxon>Sapindales</taxon>
        <taxon>Anacardiaceae</taxon>
        <taxon>Pistacia</taxon>
    </lineage>
</organism>
<keyword evidence="2" id="KW-1185">Reference proteome</keyword>
<dbReference type="EMBL" id="CM047904">
    <property type="protein sequence ID" value="KAJ0091696.1"/>
    <property type="molecule type" value="Genomic_DNA"/>
</dbReference>
<accession>A0ACC1AYH0</accession>